<dbReference type="EMBL" id="MVHF01000021">
    <property type="protein sequence ID" value="ORA33243.1"/>
    <property type="molecule type" value="Genomic_DNA"/>
</dbReference>
<evidence type="ECO:0000259" key="1">
    <source>
        <dbReference type="Pfam" id="PF01738"/>
    </source>
</evidence>
<dbReference type="Pfam" id="PF01738">
    <property type="entry name" value="DLH"/>
    <property type="match status" value="1"/>
</dbReference>
<dbReference type="OrthoDB" id="3208682at2"/>
<gene>
    <name evidence="2" type="ORF">BST13_20095</name>
</gene>
<dbReference type="InterPro" id="IPR051049">
    <property type="entry name" value="Dienelactone_hydrolase-like"/>
</dbReference>
<dbReference type="Proteomes" id="UP000192448">
    <property type="component" value="Unassembled WGS sequence"/>
</dbReference>
<keyword evidence="3" id="KW-1185">Reference proteome</keyword>
<dbReference type="InterPro" id="IPR029058">
    <property type="entry name" value="AB_hydrolase_fold"/>
</dbReference>
<dbReference type="GO" id="GO:0016787">
    <property type="term" value="F:hydrolase activity"/>
    <property type="evidence" value="ECO:0007669"/>
    <property type="project" value="InterPro"/>
</dbReference>
<dbReference type="STRING" id="1927124.BST13_20095"/>
<name>A0A1X0AT74_9MYCO</name>
<proteinExistence type="predicted"/>
<protein>
    <submittedName>
        <fullName evidence="2">Carboxymethylenebutenolidase</fullName>
    </submittedName>
</protein>
<dbReference type="AlphaFoldDB" id="A0A1X0AT74"/>
<dbReference type="PANTHER" id="PTHR46623:SF6">
    <property type="entry name" value="ALPHA_BETA-HYDROLASES SUPERFAMILY PROTEIN"/>
    <property type="match status" value="1"/>
</dbReference>
<dbReference type="SUPFAM" id="SSF53474">
    <property type="entry name" value="alpha/beta-Hydrolases"/>
    <property type="match status" value="1"/>
</dbReference>
<dbReference type="PANTHER" id="PTHR46623">
    <property type="entry name" value="CARBOXYMETHYLENEBUTENOLIDASE-RELATED"/>
    <property type="match status" value="1"/>
</dbReference>
<organism evidence="2 3">
    <name type="scientific">Mycobacterium aquaticum</name>
    <dbReference type="NCBI Taxonomy" id="1927124"/>
    <lineage>
        <taxon>Bacteria</taxon>
        <taxon>Bacillati</taxon>
        <taxon>Actinomycetota</taxon>
        <taxon>Actinomycetes</taxon>
        <taxon>Mycobacteriales</taxon>
        <taxon>Mycobacteriaceae</taxon>
        <taxon>Mycobacterium</taxon>
    </lineage>
</organism>
<evidence type="ECO:0000313" key="2">
    <source>
        <dbReference type="EMBL" id="ORA33243.1"/>
    </source>
</evidence>
<dbReference type="InterPro" id="IPR002925">
    <property type="entry name" value="Dienelactn_hydro"/>
</dbReference>
<sequence length="230" mass="25104">MPEFSIETPRGSIDAVLEIPDGAGPWPGVVVLHDAFGLRKPHREITRQIADHGFLAVAPNLFARGGMLRCMPRLFKDLMAYEGETFDDIAAARELLSSRPDCTGAVGIAGFCISGGFALVASTKGFRASAPFYPPPLHSRYAEIVDGGCPVVASFGQRDLINRGSGRILEEVLAQKEIPHDVKTYPHAGHSFADRAPLQPLMRITGFGENKEAAADAWQRVYTFFDQHLR</sequence>
<feature type="domain" description="Dienelactone hydrolase" evidence="1">
    <location>
        <begin position="13"/>
        <end position="228"/>
    </location>
</feature>
<evidence type="ECO:0000313" key="3">
    <source>
        <dbReference type="Proteomes" id="UP000192448"/>
    </source>
</evidence>
<comment type="caution">
    <text evidence="2">The sequence shown here is derived from an EMBL/GenBank/DDBJ whole genome shotgun (WGS) entry which is preliminary data.</text>
</comment>
<dbReference type="RefSeq" id="WP_083165787.1">
    <property type="nucleotide sequence ID" value="NZ_MVHF01000021.1"/>
</dbReference>
<reference evidence="2 3" key="1">
    <citation type="submission" date="2017-02" db="EMBL/GenBank/DDBJ databases">
        <title>The new phylogeny of genus Mycobacterium.</title>
        <authorList>
            <person name="Tortoli E."/>
            <person name="Trovato A."/>
            <person name="Cirillo D.M."/>
        </authorList>
    </citation>
    <scope>NUCLEOTIDE SEQUENCE [LARGE SCALE GENOMIC DNA]</scope>
    <source>
        <strain evidence="2 3">RW6</strain>
    </source>
</reference>
<accession>A0A1X0AT74</accession>
<dbReference type="Gene3D" id="3.40.50.1820">
    <property type="entry name" value="alpha/beta hydrolase"/>
    <property type="match status" value="1"/>
</dbReference>